<gene>
    <name evidence="2" type="ORF">SJAV_09270</name>
</gene>
<dbReference type="InterPro" id="IPR029063">
    <property type="entry name" value="SAM-dependent_MTases_sf"/>
</dbReference>
<dbReference type="RefSeq" id="WP_369611167.1">
    <property type="nucleotide sequence ID" value="NZ_AP031322.1"/>
</dbReference>
<dbReference type="GO" id="GO:0003676">
    <property type="term" value="F:nucleic acid binding"/>
    <property type="evidence" value="ECO:0007669"/>
    <property type="project" value="InterPro"/>
</dbReference>
<feature type="domain" description="DUF1156" evidence="1">
    <location>
        <begin position="22"/>
        <end position="73"/>
    </location>
</feature>
<accession>A0AAT9GQ65</accession>
<dbReference type="REBASE" id="840110">
    <property type="entry name" value="M.SjaKD1ORF9270P"/>
</dbReference>
<dbReference type="GO" id="GO:0008168">
    <property type="term" value="F:methyltransferase activity"/>
    <property type="evidence" value="ECO:0007669"/>
    <property type="project" value="InterPro"/>
</dbReference>
<dbReference type="AlphaFoldDB" id="A0AAT9GQ65"/>
<dbReference type="KEGG" id="sjv:SJAV_09270"/>
<reference evidence="2" key="1">
    <citation type="submission" date="2024-03" db="EMBL/GenBank/DDBJ databases">
        <title>Complete genome sequence of Sulfurisphaera javensis strain KD-1.</title>
        <authorList>
            <person name="Sakai H."/>
            <person name="Nur N."/>
            <person name="Suwanto A."/>
            <person name="Kurosawa N."/>
        </authorList>
    </citation>
    <scope>NUCLEOTIDE SEQUENCE</scope>
    <source>
        <strain evidence="2">KD-1</strain>
    </source>
</reference>
<proteinExistence type="predicted"/>
<evidence type="ECO:0000259" key="1">
    <source>
        <dbReference type="Pfam" id="PF06634"/>
    </source>
</evidence>
<dbReference type="GeneID" id="92353856"/>
<dbReference type="InterPro" id="IPR002052">
    <property type="entry name" value="DNA_methylase_N6_adenine_CS"/>
</dbReference>
<protein>
    <submittedName>
        <fullName evidence="2">DUF1156 domain-containing protein</fullName>
    </submittedName>
</protein>
<dbReference type="SUPFAM" id="SSF53335">
    <property type="entry name" value="S-adenosyl-L-methionine-dependent methyltransferases"/>
    <property type="match status" value="2"/>
</dbReference>
<dbReference type="InterPro" id="IPR009537">
    <property type="entry name" value="DUF1156"/>
</dbReference>
<dbReference type="Pfam" id="PF06634">
    <property type="entry name" value="DUF1156"/>
    <property type="match status" value="1"/>
</dbReference>
<dbReference type="GO" id="GO:0032259">
    <property type="term" value="P:methylation"/>
    <property type="evidence" value="ECO:0007669"/>
    <property type="project" value="InterPro"/>
</dbReference>
<name>A0AAT9GQ65_9CREN</name>
<evidence type="ECO:0000313" key="2">
    <source>
        <dbReference type="EMBL" id="BFH72983.1"/>
    </source>
</evidence>
<sequence>MPDLSSSRRLIESDEFIEIVPEIDKRAKEEKGYRKRPKYWEIIYWKTRKPLIASRAFVAASLLPENYNINKFRQKIKLLDNVKSPHSINPTPFDEFKEKTVLDPFAGFGSIPLEALRLGVGKVISSDLLPIATFFEKAVLEYPKKYGSKLLNDVKKYGDELLKRIEPYVKELYNDYDGFIGTWEIKCPGTNYYSPMLSQFWLMKMKGNSSDDKEEGKSDEEERKEKTTSGTFKRLVYMDYKVEGNKVKIIPRDLNKELGKNSIKATVKGNKIIVEGKTYEVPERNIKAQSNYARCLQSGNTIPKGKGEEWYVKKALKEWNKNLERFLNGEISLEELKNSPARPSLLVKFKGQGKNLDFFEITEDDEERFWKLFEEMKKLNDLPTEKISPGLGIFGSGFTKWFKIYNPRQLLIYEKIIEIIKEIENSIPDREYAETIITYLVIAFLNYTRYNSYFTSIDSTEKFIRETSAFTRFGVTWNWAEISPLADIIGSLRRSLEHVYDGLEYLINALGNTNSKIEIITSDVTKLSLTEKVDAIITDPPYFNDVPYPEVSDYYYIWYTRVFDLSRITQFESLADKDLGVDRGRKKEFGNGIGTIEYFRERLGEAFIKMKDLVKDDGVIVTFYNHTSPEAWIALLYAGWKKAKLRISVVHTVTTEDETRLTARNTVRSLDKSMVIVWRKEAKGQKPVNEVKNEALNHAVSWLKNYLTTRMKGANKKPLLDLDTYFASLGKVLEKFTSYEKLIGIREGYEGVKELVEKYIFPTTSEAIVKTLGEITTTKALTKISSLYVLLKVLLPPVKNSQRKLDTTTLTMLNVTGDINENELKNSGIIIISDEKKDKTLTLNEPYGKDLLNAIDSWKNMPDMETAILKEKFSSPIQTLHYLEYFAVQDPTNIKKKIEEVRSKSPYVDEALTIAKIFVKVLPDGDIEKEACKKLI</sequence>
<organism evidence="2">
    <name type="scientific">Sulfurisphaera javensis</name>
    <dbReference type="NCBI Taxonomy" id="2049879"/>
    <lineage>
        <taxon>Archaea</taxon>
        <taxon>Thermoproteota</taxon>
        <taxon>Thermoprotei</taxon>
        <taxon>Sulfolobales</taxon>
        <taxon>Sulfolobaceae</taxon>
        <taxon>Sulfurisphaera</taxon>
    </lineage>
</organism>
<dbReference type="Gene3D" id="3.40.50.150">
    <property type="entry name" value="Vaccinia Virus protein VP39"/>
    <property type="match status" value="1"/>
</dbReference>
<dbReference type="EMBL" id="AP031322">
    <property type="protein sequence ID" value="BFH72983.1"/>
    <property type="molecule type" value="Genomic_DNA"/>
</dbReference>
<dbReference type="PROSITE" id="PS00092">
    <property type="entry name" value="N6_MTASE"/>
    <property type="match status" value="1"/>
</dbReference>